<evidence type="ECO:0000313" key="5">
    <source>
        <dbReference type="Proteomes" id="UP001151532"/>
    </source>
</evidence>
<dbReference type="PANTHER" id="PTHR47965">
    <property type="entry name" value="ASPARTYL PROTEASE-RELATED"/>
    <property type="match status" value="1"/>
</dbReference>
<name>A0A9Q0VV61_SALPP</name>
<gene>
    <name evidence="4" type="ORF">OIU79_027886</name>
</gene>
<organism evidence="4 5">
    <name type="scientific">Salix purpurea</name>
    <name type="common">Purple osier willow</name>
    <dbReference type="NCBI Taxonomy" id="77065"/>
    <lineage>
        <taxon>Eukaryota</taxon>
        <taxon>Viridiplantae</taxon>
        <taxon>Streptophyta</taxon>
        <taxon>Embryophyta</taxon>
        <taxon>Tracheophyta</taxon>
        <taxon>Spermatophyta</taxon>
        <taxon>Magnoliopsida</taxon>
        <taxon>eudicotyledons</taxon>
        <taxon>Gunneridae</taxon>
        <taxon>Pentapetalae</taxon>
        <taxon>rosids</taxon>
        <taxon>fabids</taxon>
        <taxon>Malpighiales</taxon>
        <taxon>Salicaceae</taxon>
        <taxon>Saliceae</taxon>
        <taxon>Salix</taxon>
    </lineage>
</organism>
<dbReference type="AlphaFoldDB" id="A0A9Q0VV61"/>
<sequence>MSPTDRAVPLLIIFFYLSFISSQAALPLQTPIQKDHSNQLIRHHCIPKNPSQAHQIAPGPRTTQGSHALINGFIFSCARTGFLKGLAKGVSGLAALGRSNVSIPVQLNKLYTSYPNCFAICLSGSKSQPGVAHFGSRGPYNFLPGIDLSKSLLYTPLISNPFGKDSDPDKPRASPD</sequence>
<dbReference type="GO" id="GO:0004190">
    <property type="term" value="F:aspartic-type endopeptidase activity"/>
    <property type="evidence" value="ECO:0007669"/>
    <property type="project" value="InterPro"/>
</dbReference>
<feature type="signal peptide" evidence="2">
    <location>
        <begin position="1"/>
        <end position="25"/>
    </location>
</feature>
<evidence type="ECO:0000256" key="2">
    <source>
        <dbReference type="SAM" id="SignalP"/>
    </source>
</evidence>
<keyword evidence="4" id="KW-0378">Hydrolase</keyword>
<dbReference type="EMBL" id="JAPFFK010000007">
    <property type="protein sequence ID" value="KAJ6755364.1"/>
    <property type="molecule type" value="Genomic_DNA"/>
</dbReference>
<dbReference type="Proteomes" id="UP001151532">
    <property type="component" value="Chromosome 16"/>
</dbReference>
<feature type="domain" description="Xylanase inhibitor N-terminal" evidence="3">
    <location>
        <begin position="62"/>
        <end position="136"/>
    </location>
</feature>
<keyword evidence="2" id="KW-0732">Signal</keyword>
<feature type="chain" id="PRO_5040256143" evidence="2">
    <location>
        <begin position="26"/>
        <end position="176"/>
    </location>
</feature>
<accession>A0A9Q0VV61</accession>
<evidence type="ECO:0000259" key="3">
    <source>
        <dbReference type="Pfam" id="PF14543"/>
    </source>
</evidence>
<dbReference type="Pfam" id="PF14543">
    <property type="entry name" value="TAXi_N"/>
    <property type="match status" value="1"/>
</dbReference>
<dbReference type="PANTHER" id="PTHR47965:SF6">
    <property type="entry name" value="ASPARTIC PROTEINASE GIP1-RELATED"/>
    <property type="match status" value="1"/>
</dbReference>
<dbReference type="GO" id="GO:0006508">
    <property type="term" value="P:proteolysis"/>
    <property type="evidence" value="ECO:0007669"/>
    <property type="project" value="UniProtKB-KW"/>
</dbReference>
<protein>
    <submittedName>
        <fullName evidence="4">ASPARTYL PROTEASE-RELATED</fullName>
    </submittedName>
</protein>
<dbReference type="InterPro" id="IPR021109">
    <property type="entry name" value="Peptidase_aspartic_dom_sf"/>
</dbReference>
<comment type="caution">
    <text evidence="4">The sequence shown here is derived from an EMBL/GenBank/DDBJ whole genome shotgun (WGS) entry which is preliminary data.</text>
</comment>
<reference evidence="4" key="2">
    <citation type="journal article" date="2023" name="Int. J. Mol. Sci.">
        <title>De Novo Assembly and Annotation of 11 Diverse Shrub Willow (Salix) Genomes Reveals Novel Gene Organization in Sex-Linked Regions.</title>
        <authorList>
            <person name="Hyden B."/>
            <person name="Feng K."/>
            <person name="Yates T.B."/>
            <person name="Jawdy S."/>
            <person name="Cereghino C."/>
            <person name="Smart L.B."/>
            <person name="Muchero W."/>
        </authorList>
    </citation>
    <scope>NUCLEOTIDE SEQUENCE</scope>
    <source>
        <tissue evidence="4">Shoot tip</tissue>
    </source>
</reference>
<reference evidence="4" key="1">
    <citation type="submission" date="2022-11" db="EMBL/GenBank/DDBJ databases">
        <authorList>
            <person name="Hyden B.L."/>
            <person name="Feng K."/>
            <person name="Yates T."/>
            <person name="Jawdy S."/>
            <person name="Smart L.B."/>
            <person name="Muchero W."/>
        </authorList>
    </citation>
    <scope>NUCLEOTIDE SEQUENCE</scope>
    <source>
        <tissue evidence="4">Shoot tip</tissue>
    </source>
</reference>
<keyword evidence="5" id="KW-1185">Reference proteome</keyword>
<evidence type="ECO:0000256" key="1">
    <source>
        <dbReference type="ARBA" id="ARBA00007447"/>
    </source>
</evidence>
<proteinExistence type="inferred from homology"/>
<dbReference type="InterPro" id="IPR001461">
    <property type="entry name" value="Aspartic_peptidase_A1"/>
</dbReference>
<keyword evidence="4" id="KW-0645">Protease</keyword>
<dbReference type="SUPFAM" id="SSF50630">
    <property type="entry name" value="Acid proteases"/>
    <property type="match status" value="1"/>
</dbReference>
<comment type="similarity">
    <text evidence="1">Belongs to the peptidase A1 family.</text>
</comment>
<dbReference type="InterPro" id="IPR032861">
    <property type="entry name" value="TAXi_N"/>
</dbReference>
<evidence type="ECO:0000313" key="4">
    <source>
        <dbReference type="EMBL" id="KAJ6755364.1"/>
    </source>
</evidence>
<dbReference type="Gene3D" id="2.40.70.10">
    <property type="entry name" value="Acid Proteases"/>
    <property type="match status" value="1"/>
</dbReference>